<accession>A0ABD2WBQ3</accession>
<evidence type="ECO:0000256" key="1">
    <source>
        <dbReference type="SAM" id="Coils"/>
    </source>
</evidence>
<feature type="signal peptide" evidence="2">
    <location>
        <begin position="1"/>
        <end position="22"/>
    </location>
</feature>
<proteinExistence type="predicted"/>
<gene>
    <name evidence="3" type="ORF">TKK_014777</name>
</gene>
<feature type="coiled-coil region" evidence="1">
    <location>
        <begin position="1129"/>
        <end position="1178"/>
    </location>
</feature>
<evidence type="ECO:0000313" key="3">
    <source>
        <dbReference type="EMBL" id="KAL3390331.1"/>
    </source>
</evidence>
<keyword evidence="1" id="KW-0175">Coiled coil</keyword>
<keyword evidence="2" id="KW-0732">Signal</keyword>
<dbReference type="Proteomes" id="UP001627154">
    <property type="component" value="Unassembled WGS sequence"/>
</dbReference>
<feature type="coiled-coil region" evidence="1">
    <location>
        <begin position="907"/>
        <end position="938"/>
    </location>
</feature>
<reference evidence="3 4" key="1">
    <citation type="journal article" date="2024" name="bioRxiv">
        <title>A reference genome for Trichogramma kaykai: A tiny desert-dwelling parasitoid wasp with competing sex-ratio distorters.</title>
        <authorList>
            <person name="Culotta J."/>
            <person name="Lindsey A.R."/>
        </authorList>
    </citation>
    <scope>NUCLEOTIDE SEQUENCE [LARGE SCALE GENOMIC DNA]</scope>
    <source>
        <strain evidence="3 4">KSX58</strain>
    </source>
</reference>
<evidence type="ECO:0000256" key="2">
    <source>
        <dbReference type="SAM" id="SignalP"/>
    </source>
</evidence>
<name>A0ABD2WBQ3_9HYME</name>
<protein>
    <submittedName>
        <fullName evidence="3">Uncharacterized protein</fullName>
    </submittedName>
</protein>
<organism evidence="3 4">
    <name type="scientific">Trichogramma kaykai</name>
    <dbReference type="NCBI Taxonomy" id="54128"/>
    <lineage>
        <taxon>Eukaryota</taxon>
        <taxon>Metazoa</taxon>
        <taxon>Ecdysozoa</taxon>
        <taxon>Arthropoda</taxon>
        <taxon>Hexapoda</taxon>
        <taxon>Insecta</taxon>
        <taxon>Pterygota</taxon>
        <taxon>Neoptera</taxon>
        <taxon>Endopterygota</taxon>
        <taxon>Hymenoptera</taxon>
        <taxon>Apocrita</taxon>
        <taxon>Proctotrupomorpha</taxon>
        <taxon>Chalcidoidea</taxon>
        <taxon>Trichogrammatidae</taxon>
        <taxon>Trichogramma</taxon>
    </lineage>
</organism>
<comment type="caution">
    <text evidence="3">The sequence shown here is derived from an EMBL/GenBank/DDBJ whole genome shotgun (WGS) entry which is preliminary data.</text>
</comment>
<dbReference type="EMBL" id="JBJJXI010000119">
    <property type="protein sequence ID" value="KAL3390331.1"/>
    <property type="molecule type" value="Genomic_DNA"/>
</dbReference>
<evidence type="ECO:0000313" key="4">
    <source>
        <dbReference type="Proteomes" id="UP001627154"/>
    </source>
</evidence>
<feature type="chain" id="PRO_5044798905" evidence="2">
    <location>
        <begin position="23"/>
        <end position="1588"/>
    </location>
</feature>
<sequence length="1588" mass="181448">MRLVLIFSTLLLNSFSHQQVHSKTESTSAEKSLAEEILAKFNTGQEELNDFEKNVGLRQDLVLLIGSSTARQDFFNHSSEFVNLTSNSNILPRLTLNTRTKTEFMDFFILDEEDKIAPYISRVYFAKKIITSVSAVKLLLLVDFPSFDKQIDAILQRAAESIEDVEKFVDSIGLIVTQVQNGQQIKEVKGRLKNLANSPKASSKTTSIIDALHVQYEGNDDWNKLGFINNPTGISLSSHITKDLERVIYKSINFENHDSHDFVYSPCKNESRICESLRDLLKDKLVEEVNRNVLSIIGFYVSIEKQLHDFEKSYLYFKQATELFSSFIDRLANITNHKQVITNHEQFIEKIIEYLRPAIVDLPRVNFQLSANYAKYLVFLQGPDVPEIKSWLFYQFHPVHKYLQSSTQWYEFLIDLDSNILSSYEVQKDIEQYKKKTSKLLKKIEKIKGEKKNTVSLQKLLKSLRLPIDSLNLEDLEMTQLEEPKIEVLKNLLSVTLTREDASCKCNEESKKVTCIGSYVKMSDVSNYINSTCTGANVTEVFALYKVFFDHNLDQDGKEAHLVIIAPYWEVIILSEEPRSIYLNGLDVDECDSNWGSLIPRDGEDGKPGLPGGPAGYFLGIVKFVKKPKILYIYATGGKGGPGQVDNGGKAGAPGFGGKPGEVNIIGLKKPIPGIKRIVWEGAYEDYTCEVEYNNKGCPEYKITNLNRENRDEPKALKSVPLYESVNSYLYFLRENRIDNARGLLLEKFSELLADNEAVFDLYNVRGLIDKFHELEDQFWKLNPKISLLPDYRSILNHIKKYAEKLDNNHKDRKIVLRYMYTAVLSKIVNLENNVEAYLVVDLEGFWKTITSEAAALKDLTDIKNIKGYRNNYLQELNGKIEEAWSYVRNVVTPEIDNTVRKLDKKVELLIDETVKLQEAAQKEKKELIKKQESLKTSLILSGVFNGIKLASMFLNFLGPIGSGVGAVIGGVASVSEALLVDSSSVDEDTLLKLPSALSESLDHASGYMEKKKNLFKLKMSSVQNLLEDSPDQENPGIQKFKKETEEVQKKLELEMGKGKTFDPEAVNKLQEKIEKLSENLEEVGDKLENSHPKTSKVIGHITTALSIAETSVDIYGKISSQVKNIDAVSNLINSAEDKFQKLKKYENKIYETIIPVCKNIENNVNQLQKQLKGKSAAALIVSKWQIQNVLRDVSKEIKTMTEGFEAQKEFVAIFDMVQDGINIMIDLYDTIEEYRYRAELGAYIANINMHTTEKNETKVAFFNEAINELMPVIQNNVVLHNYKIATNVVKHRVFPFAHAFFDSYKLPEILKPNSTSEIGTEVAKELKKLKNHLTLTNSTTNDWDKYVKSNIFGGRKSSLKPFYIWKYSEHKNDIVKLLKGEKVVLKADIERGFKENAVKFNRIGIYFASTNKTIERNLEESLQAFRVTMIHLGFSYYKCDDRIYMIASANQTIEYSIDRSGGCNNPVTFNDIYRKIADNEPVLSPYTTWQIQLKHEDNDFDEISKFASEIIDLELVGMGKYVDLNLPQYCNDQLDKYYARYDYQNENQVHEKTPELKLKSVIDDLLKGNILDNKYQNNWYFSKEDTF</sequence>
<keyword evidence="4" id="KW-1185">Reference proteome</keyword>